<feature type="domain" description="KANL3/Tex30 alpha/beta hydrolase-like" evidence="1">
    <location>
        <begin position="5"/>
        <end position="191"/>
    </location>
</feature>
<evidence type="ECO:0000313" key="2">
    <source>
        <dbReference type="EMBL" id="MCV2402795.1"/>
    </source>
</evidence>
<dbReference type="InterPro" id="IPR029058">
    <property type="entry name" value="AB_hydrolase_fold"/>
</dbReference>
<dbReference type="Pfam" id="PF20408">
    <property type="entry name" value="Abhydrolase_11"/>
    <property type="match status" value="1"/>
</dbReference>
<dbReference type="PANTHER" id="PTHR13136">
    <property type="entry name" value="TESTIS DEVELOPMENT PROTEIN PRTD"/>
    <property type="match status" value="1"/>
</dbReference>
<dbReference type="PANTHER" id="PTHR13136:SF11">
    <property type="entry name" value="TESTIS-EXPRESSED PROTEIN 30"/>
    <property type="match status" value="1"/>
</dbReference>
<dbReference type="InterPro" id="IPR026555">
    <property type="entry name" value="NSL3/Tex30"/>
</dbReference>
<name>A0ABT2YSB3_9GAMM</name>
<dbReference type="InterPro" id="IPR046879">
    <property type="entry name" value="KANL3/Tex30_Abhydrolase"/>
</dbReference>
<dbReference type="Proteomes" id="UP001209713">
    <property type="component" value="Unassembled WGS sequence"/>
</dbReference>
<organism evidence="2 3">
    <name type="scientific">Marinomonas sargassi</name>
    <dbReference type="NCBI Taxonomy" id="2984494"/>
    <lineage>
        <taxon>Bacteria</taxon>
        <taxon>Pseudomonadati</taxon>
        <taxon>Pseudomonadota</taxon>
        <taxon>Gammaproteobacteria</taxon>
        <taxon>Oceanospirillales</taxon>
        <taxon>Oceanospirillaceae</taxon>
        <taxon>Marinomonas</taxon>
    </lineage>
</organism>
<evidence type="ECO:0000259" key="1">
    <source>
        <dbReference type="Pfam" id="PF20408"/>
    </source>
</evidence>
<comment type="caution">
    <text evidence="2">The sequence shown here is derived from an EMBL/GenBank/DDBJ whole genome shotgun (WGS) entry which is preliminary data.</text>
</comment>
<keyword evidence="2" id="KW-0378">Hydrolase</keyword>
<reference evidence="2 3" key="1">
    <citation type="submission" date="2022-10" db="EMBL/GenBank/DDBJ databases">
        <title>Marinomonas transparenta sp. nov. and Marinomonas sargassi sp. nov., isolated from marine alga (Sargassum natans (L.) Gaillon).</title>
        <authorList>
            <person name="Wang Y."/>
        </authorList>
    </citation>
    <scope>NUCLEOTIDE SEQUENCE [LARGE SCALE GENOMIC DNA]</scope>
    <source>
        <strain evidence="2 3">C2222</strain>
    </source>
</reference>
<keyword evidence="3" id="KW-1185">Reference proteome</keyword>
<dbReference type="Gene3D" id="3.40.50.1820">
    <property type="entry name" value="alpha/beta hydrolase"/>
    <property type="match status" value="1"/>
</dbReference>
<gene>
    <name evidence="2" type="ORF">OFY17_07845</name>
</gene>
<protein>
    <submittedName>
        <fullName evidence="2">Dienelactone hydrolase family protein</fullName>
    </submittedName>
</protein>
<evidence type="ECO:0000313" key="3">
    <source>
        <dbReference type="Proteomes" id="UP001209713"/>
    </source>
</evidence>
<dbReference type="GO" id="GO:0016787">
    <property type="term" value="F:hydrolase activity"/>
    <property type="evidence" value="ECO:0007669"/>
    <property type="project" value="UniProtKB-KW"/>
</dbReference>
<dbReference type="RefSeq" id="WP_263530176.1">
    <property type="nucleotide sequence ID" value="NZ_JAOVZB010000003.1"/>
</dbReference>
<sequence>MIEPTLFVAHGSGAGHSTPFLNSLITALEQSNTSIKQVTPVTFSYMEQQEKEGKKRPPPRIDKLIPEYQNIVGNDTCIVAGKSLGGRVATQLSCLPNVKAIVCFGFPFHPPGKQEKHRLSFIQGLKVPCLIIQGTRDKLGNYEWVNQQAIPNNVDIIWIEGADHDFKTLKSFKKNQMETVFEIAEITKNWLKKTVGV</sequence>
<dbReference type="EMBL" id="JAOVZB010000003">
    <property type="protein sequence ID" value="MCV2402795.1"/>
    <property type="molecule type" value="Genomic_DNA"/>
</dbReference>
<proteinExistence type="predicted"/>
<dbReference type="SUPFAM" id="SSF53474">
    <property type="entry name" value="alpha/beta-Hydrolases"/>
    <property type="match status" value="1"/>
</dbReference>
<accession>A0ABT2YSB3</accession>